<proteinExistence type="predicted"/>
<organism evidence="3 4">
    <name type="scientific">Allostreptomyces psammosilenae</name>
    <dbReference type="NCBI Taxonomy" id="1892865"/>
    <lineage>
        <taxon>Bacteria</taxon>
        <taxon>Bacillati</taxon>
        <taxon>Actinomycetota</taxon>
        <taxon>Actinomycetes</taxon>
        <taxon>Kitasatosporales</taxon>
        <taxon>Streptomycetaceae</taxon>
        <taxon>Allostreptomyces</taxon>
    </lineage>
</organism>
<keyword evidence="4" id="KW-1185">Reference proteome</keyword>
<dbReference type="EMBL" id="JACBZD010000001">
    <property type="protein sequence ID" value="NYI06330.1"/>
    <property type="molecule type" value="Genomic_DNA"/>
</dbReference>
<feature type="compositionally biased region" description="Low complexity" evidence="1">
    <location>
        <begin position="133"/>
        <end position="143"/>
    </location>
</feature>
<evidence type="ECO:0000259" key="2">
    <source>
        <dbReference type="Pfam" id="PF03551"/>
    </source>
</evidence>
<keyword evidence="3" id="KW-0238">DNA-binding</keyword>
<feature type="region of interest" description="Disordered" evidence="1">
    <location>
        <begin position="319"/>
        <end position="340"/>
    </location>
</feature>
<dbReference type="PANTHER" id="PTHR43252:SF7">
    <property type="entry name" value="TRANSCRIPTIONAL REGULATOR YQJI"/>
    <property type="match status" value="1"/>
</dbReference>
<feature type="region of interest" description="Disordered" evidence="1">
    <location>
        <begin position="124"/>
        <end position="273"/>
    </location>
</feature>
<dbReference type="PANTHER" id="PTHR43252">
    <property type="entry name" value="TRANSCRIPTIONAL REGULATOR YQJI"/>
    <property type="match status" value="1"/>
</dbReference>
<sequence>MSPVFAHGRLRLYLLALLADEPRHGYELIRLLQERFQGLYAPSAGTVYPRLAKLEREGLVSHTVEGGRKVYAITEAGRRELRERSGELAEVEAEIRDSVAELAAEIAEDVRATARELREELDAAAREVRGRQPAGKEAGPGEAEPGDAEERPHGPHGGRGPWAGGWGPGPFGPGGPLGPGGPFGPGGPADPFGPNGPLGPRGPFWGGGGVPGGARNWRQAKEAAKRYARQQAEQVREEARRQAEEARRAGERHGHPGHGHPGHGHHEADQAREQAARIARDIQERMRQAREGGDWQRGLTEGLGELTRGLADLARGLGGGRGAQWPGVGDRGAAAGKEAGDAWADAVRNWERPDPDADPLRELERLLDRFRDEVRDAARDAGVTREQLDHARDLLATTVTGLRALLGGSPEDGRRDGREG</sequence>
<dbReference type="AlphaFoldDB" id="A0A852ZYM7"/>
<dbReference type="GO" id="GO:0003677">
    <property type="term" value="F:DNA binding"/>
    <property type="evidence" value="ECO:0007669"/>
    <property type="project" value="UniProtKB-KW"/>
</dbReference>
<evidence type="ECO:0000313" key="3">
    <source>
        <dbReference type="EMBL" id="NYI06330.1"/>
    </source>
</evidence>
<dbReference type="Pfam" id="PF03551">
    <property type="entry name" value="PadR"/>
    <property type="match status" value="1"/>
</dbReference>
<feature type="compositionally biased region" description="Low complexity" evidence="1">
    <location>
        <begin position="331"/>
        <end position="340"/>
    </location>
</feature>
<name>A0A852ZYM7_9ACTN</name>
<dbReference type="RefSeq" id="WP_179814931.1">
    <property type="nucleotide sequence ID" value="NZ_JACBZD010000001.1"/>
</dbReference>
<reference evidence="3 4" key="1">
    <citation type="submission" date="2020-07" db="EMBL/GenBank/DDBJ databases">
        <title>Sequencing the genomes of 1000 actinobacteria strains.</title>
        <authorList>
            <person name="Klenk H.-P."/>
        </authorList>
    </citation>
    <scope>NUCLEOTIDE SEQUENCE [LARGE SCALE GENOMIC DNA]</scope>
    <source>
        <strain evidence="3 4">DSM 42178</strain>
    </source>
</reference>
<dbReference type="InterPro" id="IPR036390">
    <property type="entry name" value="WH_DNA-bd_sf"/>
</dbReference>
<feature type="compositionally biased region" description="Gly residues" evidence="1">
    <location>
        <begin position="155"/>
        <end position="187"/>
    </location>
</feature>
<dbReference type="SUPFAM" id="SSF46785">
    <property type="entry name" value="Winged helix' DNA-binding domain"/>
    <property type="match status" value="1"/>
</dbReference>
<evidence type="ECO:0000313" key="4">
    <source>
        <dbReference type="Proteomes" id="UP000567795"/>
    </source>
</evidence>
<dbReference type="Proteomes" id="UP000567795">
    <property type="component" value="Unassembled WGS sequence"/>
</dbReference>
<feature type="compositionally biased region" description="Basic and acidic residues" evidence="1">
    <location>
        <begin position="234"/>
        <end position="254"/>
    </location>
</feature>
<accession>A0A852ZYM7</accession>
<evidence type="ECO:0000256" key="1">
    <source>
        <dbReference type="SAM" id="MobiDB-lite"/>
    </source>
</evidence>
<feature type="domain" description="Transcription regulator PadR N-terminal" evidence="2">
    <location>
        <begin position="14"/>
        <end position="83"/>
    </location>
</feature>
<feature type="compositionally biased region" description="Basic and acidic residues" evidence="1">
    <location>
        <begin position="264"/>
        <end position="273"/>
    </location>
</feature>
<dbReference type="Gene3D" id="1.10.10.10">
    <property type="entry name" value="Winged helix-like DNA-binding domain superfamily/Winged helix DNA-binding domain"/>
    <property type="match status" value="1"/>
</dbReference>
<dbReference type="InterPro" id="IPR005149">
    <property type="entry name" value="Tscrpt_reg_PadR_N"/>
</dbReference>
<gene>
    <name evidence="3" type="ORF">FHU37_003273</name>
</gene>
<protein>
    <submittedName>
        <fullName evidence="3">DNA-binding PadR family transcriptional regulator</fullName>
    </submittedName>
</protein>
<dbReference type="InterPro" id="IPR036388">
    <property type="entry name" value="WH-like_DNA-bd_sf"/>
</dbReference>
<comment type="caution">
    <text evidence="3">The sequence shown here is derived from an EMBL/GenBank/DDBJ whole genome shotgun (WGS) entry which is preliminary data.</text>
</comment>